<comment type="caution">
    <text evidence="6">The sequence shown here is derived from an EMBL/GenBank/DDBJ whole genome shotgun (WGS) entry which is preliminary data.</text>
</comment>
<organism evidence="6 7">
    <name type="scientific">Curvularia kusanoi</name>
    <name type="common">Cochliobolus kusanoi</name>
    <dbReference type="NCBI Taxonomy" id="90978"/>
    <lineage>
        <taxon>Eukaryota</taxon>
        <taxon>Fungi</taxon>
        <taxon>Dikarya</taxon>
        <taxon>Ascomycota</taxon>
        <taxon>Pezizomycotina</taxon>
        <taxon>Dothideomycetes</taxon>
        <taxon>Pleosporomycetidae</taxon>
        <taxon>Pleosporales</taxon>
        <taxon>Pleosporineae</taxon>
        <taxon>Pleosporaceae</taxon>
        <taxon>Curvularia</taxon>
    </lineage>
</organism>
<keyword evidence="1" id="KW-0808">Transferase</keyword>
<evidence type="ECO:0000256" key="2">
    <source>
        <dbReference type="ARBA" id="ARBA00023315"/>
    </source>
</evidence>
<sequence>MSPQPTLSTSIPTSIPNLTLRPYRPSDTHALFALESHPANARYQTWTPWTLLEAQQRLNEALLSASLQALLSASLLSSEREREVEVVELAIVFEGRLIGRVGGRVSCVGIAAGTGLSDSQTMNPQTTNPQTTNPQTTNPQTTDARPLQTPSDAEKGTASEIVAAVKKHKHIDLWFSLLPEMQGRGFATAAVEAFLGEVVKNGERGTDGEFGIELEIECDPRNEGSCRMAQRLGFVKHSEVERAFECKGEMVGSVVWRKVV</sequence>
<comment type="similarity">
    <text evidence="3">Belongs to the acetyltransferase family. RimJ subfamily.</text>
</comment>
<dbReference type="InterPro" id="IPR000182">
    <property type="entry name" value="GNAT_dom"/>
</dbReference>
<gene>
    <name evidence="6" type="ORF">E8E13_000074</name>
</gene>
<proteinExistence type="inferred from homology"/>
<dbReference type="InterPro" id="IPR051531">
    <property type="entry name" value="N-acetyltransferase"/>
</dbReference>
<evidence type="ECO:0000313" key="7">
    <source>
        <dbReference type="Proteomes" id="UP000801428"/>
    </source>
</evidence>
<feature type="compositionally biased region" description="Low complexity" evidence="4">
    <location>
        <begin position="123"/>
        <end position="142"/>
    </location>
</feature>
<keyword evidence="2" id="KW-0012">Acyltransferase</keyword>
<dbReference type="Gene3D" id="3.40.630.30">
    <property type="match status" value="1"/>
</dbReference>
<feature type="domain" description="N-acetyltransferase" evidence="5">
    <location>
        <begin position="171"/>
        <end position="235"/>
    </location>
</feature>
<keyword evidence="7" id="KW-1185">Reference proteome</keyword>
<evidence type="ECO:0000259" key="5">
    <source>
        <dbReference type="Pfam" id="PF13302"/>
    </source>
</evidence>
<evidence type="ECO:0000256" key="4">
    <source>
        <dbReference type="SAM" id="MobiDB-lite"/>
    </source>
</evidence>
<dbReference type="OrthoDB" id="630895at2759"/>
<dbReference type="EMBL" id="SWKU01000057">
    <property type="protein sequence ID" value="KAF2993203.1"/>
    <property type="molecule type" value="Genomic_DNA"/>
</dbReference>
<feature type="region of interest" description="Disordered" evidence="4">
    <location>
        <begin position="115"/>
        <end position="156"/>
    </location>
</feature>
<dbReference type="PANTHER" id="PTHR43792:SF8">
    <property type="entry name" value="[RIBOSOMAL PROTEIN US5]-ALANINE N-ACETYLTRANSFERASE"/>
    <property type="match status" value="1"/>
</dbReference>
<name>A0A9P4T390_CURKU</name>
<dbReference type="Pfam" id="PF13302">
    <property type="entry name" value="Acetyltransf_3"/>
    <property type="match status" value="1"/>
</dbReference>
<dbReference type="InterPro" id="IPR016181">
    <property type="entry name" value="Acyl_CoA_acyltransferase"/>
</dbReference>
<evidence type="ECO:0000256" key="1">
    <source>
        <dbReference type="ARBA" id="ARBA00022679"/>
    </source>
</evidence>
<protein>
    <recommendedName>
        <fullName evidence="5">N-acetyltransferase domain-containing protein</fullName>
    </recommendedName>
</protein>
<dbReference type="AlphaFoldDB" id="A0A9P4T390"/>
<reference evidence="6" key="1">
    <citation type="submission" date="2019-04" db="EMBL/GenBank/DDBJ databases">
        <title>Sequencing of skin fungus with MAO and IRED activity.</title>
        <authorList>
            <person name="Marsaioli A.J."/>
            <person name="Bonatto J.M.C."/>
            <person name="Reis Junior O."/>
        </authorList>
    </citation>
    <scope>NUCLEOTIDE SEQUENCE</scope>
    <source>
        <strain evidence="6">30M1</strain>
    </source>
</reference>
<dbReference type="Proteomes" id="UP000801428">
    <property type="component" value="Unassembled WGS sequence"/>
</dbReference>
<dbReference type="GO" id="GO:0016747">
    <property type="term" value="F:acyltransferase activity, transferring groups other than amino-acyl groups"/>
    <property type="evidence" value="ECO:0007669"/>
    <property type="project" value="InterPro"/>
</dbReference>
<dbReference type="PANTHER" id="PTHR43792">
    <property type="entry name" value="GNAT FAMILY, PUTATIVE (AFU_ORTHOLOGUE AFUA_3G00765)-RELATED-RELATED"/>
    <property type="match status" value="1"/>
</dbReference>
<evidence type="ECO:0000256" key="3">
    <source>
        <dbReference type="ARBA" id="ARBA00038502"/>
    </source>
</evidence>
<dbReference type="SUPFAM" id="SSF55729">
    <property type="entry name" value="Acyl-CoA N-acyltransferases (Nat)"/>
    <property type="match status" value="1"/>
</dbReference>
<accession>A0A9P4T390</accession>
<evidence type="ECO:0000313" key="6">
    <source>
        <dbReference type="EMBL" id="KAF2993203.1"/>
    </source>
</evidence>